<comment type="caution">
    <text evidence="5">The sequence shown here is derived from an EMBL/GenBank/DDBJ whole genome shotgun (WGS) entry which is preliminary data.</text>
</comment>
<keyword evidence="3" id="KW-0804">Transcription</keyword>
<protein>
    <submittedName>
        <fullName evidence="5">HTH-type transcriptional repressor RspR</fullName>
    </submittedName>
</protein>
<evidence type="ECO:0000313" key="5">
    <source>
        <dbReference type="EMBL" id="GJD98110.1"/>
    </source>
</evidence>
<evidence type="ECO:0000256" key="3">
    <source>
        <dbReference type="ARBA" id="ARBA00023163"/>
    </source>
</evidence>
<feature type="domain" description="HTH gntR-type" evidence="4">
    <location>
        <begin position="12"/>
        <end position="79"/>
    </location>
</feature>
<proteinExistence type="predicted"/>
<reference evidence="5" key="1">
    <citation type="journal article" date="2021" name="Front. Microbiol.">
        <title>Comprehensive Comparative Genomics and Phenotyping of Methylobacterium Species.</title>
        <authorList>
            <person name="Alessa O."/>
            <person name="Ogura Y."/>
            <person name="Fujitani Y."/>
            <person name="Takami H."/>
            <person name="Hayashi T."/>
            <person name="Sahin N."/>
            <person name="Tani A."/>
        </authorList>
    </citation>
    <scope>NUCLEOTIDE SEQUENCE</scope>
    <source>
        <strain evidence="5">DSM 17168</strain>
    </source>
</reference>
<reference evidence="5" key="2">
    <citation type="submission" date="2021-08" db="EMBL/GenBank/DDBJ databases">
        <authorList>
            <person name="Tani A."/>
            <person name="Ola A."/>
            <person name="Ogura Y."/>
            <person name="Katsura K."/>
            <person name="Hayashi T."/>
        </authorList>
    </citation>
    <scope>NUCLEOTIDE SEQUENCE</scope>
    <source>
        <strain evidence="5">DSM 17168</strain>
    </source>
</reference>
<keyword evidence="1" id="KW-0805">Transcription regulation</keyword>
<evidence type="ECO:0000313" key="6">
    <source>
        <dbReference type="Proteomes" id="UP001055153"/>
    </source>
</evidence>
<evidence type="ECO:0000256" key="1">
    <source>
        <dbReference type="ARBA" id="ARBA00023015"/>
    </source>
</evidence>
<organism evidence="5 6">
    <name type="scientific">Methylobacterium isbiliense</name>
    <dbReference type="NCBI Taxonomy" id="315478"/>
    <lineage>
        <taxon>Bacteria</taxon>
        <taxon>Pseudomonadati</taxon>
        <taxon>Pseudomonadota</taxon>
        <taxon>Alphaproteobacteria</taxon>
        <taxon>Hyphomicrobiales</taxon>
        <taxon>Methylobacteriaceae</taxon>
        <taxon>Methylobacterium</taxon>
    </lineage>
</organism>
<dbReference type="PANTHER" id="PTHR43537:SF45">
    <property type="entry name" value="GNTR FAMILY REGULATORY PROTEIN"/>
    <property type="match status" value="1"/>
</dbReference>
<dbReference type="InterPro" id="IPR011711">
    <property type="entry name" value="GntR_C"/>
</dbReference>
<dbReference type="SUPFAM" id="SSF48008">
    <property type="entry name" value="GntR ligand-binding domain-like"/>
    <property type="match status" value="1"/>
</dbReference>
<dbReference type="InterPro" id="IPR036388">
    <property type="entry name" value="WH-like_DNA-bd_sf"/>
</dbReference>
<dbReference type="SUPFAM" id="SSF46785">
    <property type="entry name" value="Winged helix' DNA-binding domain"/>
    <property type="match status" value="1"/>
</dbReference>
<keyword evidence="2" id="KW-0238">DNA-binding</keyword>
<dbReference type="SMART" id="SM00895">
    <property type="entry name" value="FCD"/>
    <property type="match status" value="1"/>
</dbReference>
<name>A0ABQ4S6M1_9HYPH</name>
<dbReference type="PROSITE" id="PS50949">
    <property type="entry name" value="HTH_GNTR"/>
    <property type="match status" value="1"/>
</dbReference>
<dbReference type="Gene3D" id="1.10.10.10">
    <property type="entry name" value="Winged helix-like DNA-binding domain superfamily/Winged helix DNA-binding domain"/>
    <property type="match status" value="1"/>
</dbReference>
<dbReference type="InterPro" id="IPR008920">
    <property type="entry name" value="TF_FadR/GntR_C"/>
</dbReference>
<dbReference type="PANTHER" id="PTHR43537">
    <property type="entry name" value="TRANSCRIPTIONAL REGULATOR, GNTR FAMILY"/>
    <property type="match status" value="1"/>
</dbReference>
<dbReference type="RefSeq" id="WP_238233068.1">
    <property type="nucleotide sequence ID" value="NZ_BPQQ01000001.1"/>
</dbReference>
<keyword evidence="6" id="KW-1185">Reference proteome</keyword>
<dbReference type="InterPro" id="IPR036390">
    <property type="entry name" value="WH_DNA-bd_sf"/>
</dbReference>
<evidence type="ECO:0000259" key="4">
    <source>
        <dbReference type="PROSITE" id="PS50949"/>
    </source>
</evidence>
<accession>A0ABQ4S6M1</accession>
<gene>
    <name evidence="5" type="primary">rspR_1</name>
    <name evidence="5" type="ORF">GMJLKIPL_0017</name>
</gene>
<dbReference type="Pfam" id="PF00392">
    <property type="entry name" value="GntR"/>
    <property type="match status" value="1"/>
</dbReference>
<sequence>MNEAVTMSGRGRGSAEPVFVTLRQEIIALSLAPGTVLSRAALQARFGVSSTPIRDVLLRLEAEALVEIFPQHATIVSPIDLGLAQQGQFLRRSVEMEIARVLAQAPDAVLLEGLRRLVRRQAAFADLDEHAAFAEADQAFHRTMYEAAGVAGLWPLVRRQGGHMDRLRRLHLPVTGKMREILRDHEAIVAAIAAGRPACAQERVRAHLSHSLDAVDALRARHPTYFRS</sequence>
<dbReference type="Gene3D" id="1.20.120.530">
    <property type="entry name" value="GntR ligand-binding domain-like"/>
    <property type="match status" value="1"/>
</dbReference>
<dbReference type="Proteomes" id="UP001055153">
    <property type="component" value="Unassembled WGS sequence"/>
</dbReference>
<dbReference type="EMBL" id="BPQQ01000001">
    <property type="protein sequence ID" value="GJD98110.1"/>
    <property type="molecule type" value="Genomic_DNA"/>
</dbReference>
<evidence type="ECO:0000256" key="2">
    <source>
        <dbReference type="ARBA" id="ARBA00023125"/>
    </source>
</evidence>
<dbReference type="InterPro" id="IPR000524">
    <property type="entry name" value="Tscrpt_reg_HTH_GntR"/>
</dbReference>
<dbReference type="Pfam" id="PF07729">
    <property type="entry name" value="FCD"/>
    <property type="match status" value="1"/>
</dbReference>
<dbReference type="SMART" id="SM00345">
    <property type="entry name" value="HTH_GNTR"/>
    <property type="match status" value="1"/>
</dbReference>